<proteinExistence type="inferred from homology"/>
<dbReference type="GO" id="GO:0005829">
    <property type="term" value="C:cytosol"/>
    <property type="evidence" value="ECO:0007669"/>
    <property type="project" value="TreeGrafter"/>
</dbReference>
<organism evidence="6 7">
    <name type="scientific">Rhodococcus ruber BKS 20-38</name>
    <dbReference type="NCBI Taxonomy" id="1278076"/>
    <lineage>
        <taxon>Bacteria</taxon>
        <taxon>Bacillati</taxon>
        <taxon>Actinomycetota</taxon>
        <taxon>Actinomycetes</taxon>
        <taxon>Mycobacteriales</taxon>
        <taxon>Nocardiaceae</taxon>
        <taxon>Rhodococcus</taxon>
    </lineage>
</organism>
<feature type="domain" description="Luciferase-like" evidence="5">
    <location>
        <begin position="19"/>
        <end position="314"/>
    </location>
</feature>
<dbReference type="Gene3D" id="3.20.20.30">
    <property type="entry name" value="Luciferase-like domain"/>
    <property type="match status" value="1"/>
</dbReference>
<accession>M2XTB1</accession>
<dbReference type="PANTHER" id="PTHR30137:SF16">
    <property type="entry name" value="BLL0895 PROTEIN"/>
    <property type="match status" value="1"/>
</dbReference>
<dbReference type="Proteomes" id="UP000011731">
    <property type="component" value="Unassembled WGS sequence"/>
</dbReference>
<dbReference type="Pfam" id="PF00296">
    <property type="entry name" value="Bac_luciferase"/>
    <property type="match status" value="1"/>
</dbReference>
<evidence type="ECO:0000313" key="6">
    <source>
        <dbReference type="EMBL" id="EME64206.1"/>
    </source>
</evidence>
<evidence type="ECO:0000256" key="4">
    <source>
        <dbReference type="ARBA" id="ARBA00023033"/>
    </source>
</evidence>
<dbReference type="InterPro" id="IPR036661">
    <property type="entry name" value="Luciferase-like_sf"/>
</dbReference>
<sequence length="358" mass="39076">MNPGHNPSKPIADAVAWDLEAVRWAEELGYDEVWIGEHLTVPWESCPAPDLFIAQALRETTRIRIGPASLNLPLHHPALVAHRIAYLDHLSGGRLNLGIGASGTATDWRLFGINGAAGDHRRMLWEALDAVLRLWTDPEPYEWQGEFWTVNKPEPMFDGLMGFHVKPLQGPHPPISVSGLSPESPTLRTCGARGFAPLTLAFGLEYLAGQWASVVAGATSAGRVADRDHWGIAWDVFVAETDEEAIRACLEGGLGAYLDRFWLPLVKQVGLVAMYKSDPGMSDSEVTAEYFLRHCALVGSVDTVVDKITAAVDATGGFGTLIQIGHDHAADPGPMRASMELLAREVIPRVNKRTDRKE</sequence>
<evidence type="ECO:0000256" key="1">
    <source>
        <dbReference type="ARBA" id="ARBA00010426"/>
    </source>
</evidence>
<dbReference type="GO" id="GO:0016705">
    <property type="term" value="F:oxidoreductase activity, acting on paired donors, with incorporation or reduction of molecular oxygen"/>
    <property type="evidence" value="ECO:0007669"/>
    <property type="project" value="InterPro"/>
</dbReference>
<evidence type="ECO:0000313" key="7">
    <source>
        <dbReference type="Proteomes" id="UP000011731"/>
    </source>
</evidence>
<evidence type="ECO:0000256" key="2">
    <source>
        <dbReference type="ARBA" id="ARBA00022630"/>
    </source>
</evidence>
<reference evidence="6 7" key="1">
    <citation type="journal article" date="2013" name="Genome Announc.">
        <title>Draft Genome Sequence of Rhodococcus ruber Strain BKS 20-38.</title>
        <authorList>
            <person name="Bala M."/>
            <person name="Kumar S."/>
            <person name="Raghava G.P."/>
            <person name="Mayilraj S."/>
        </authorList>
    </citation>
    <scope>NUCLEOTIDE SEQUENCE [LARGE SCALE GENOMIC DNA]</scope>
    <source>
        <strain evidence="6 7">BKS 20-38</strain>
    </source>
</reference>
<dbReference type="PANTHER" id="PTHR30137">
    <property type="entry name" value="LUCIFERASE-LIKE MONOOXYGENASE"/>
    <property type="match status" value="1"/>
</dbReference>
<dbReference type="InterPro" id="IPR050766">
    <property type="entry name" value="Bact_Lucif_Oxidored"/>
</dbReference>
<dbReference type="EMBL" id="AOEX01000038">
    <property type="protein sequence ID" value="EME64206.1"/>
    <property type="molecule type" value="Genomic_DNA"/>
</dbReference>
<keyword evidence="7" id="KW-1185">Reference proteome</keyword>
<dbReference type="GO" id="GO:0004497">
    <property type="term" value="F:monooxygenase activity"/>
    <property type="evidence" value="ECO:0007669"/>
    <property type="project" value="UniProtKB-KW"/>
</dbReference>
<dbReference type="SUPFAM" id="SSF51679">
    <property type="entry name" value="Bacterial luciferase-like"/>
    <property type="match status" value="1"/>
</dbReference>
<dbReference type="InterPro" id="IPR011251">
    <property type="entry name" value="Luciferase-like_dom"/>
</dbReference>
<keyword evidence="3" id="KW-0560">Oxidoreductase</keyword>
<name>M2XTB1_9NOCA</name>
<comment type="similarity">
    <text evidence="1">Belongs to the bacterial luciferase oxidoreductase family.</text>
</comment>
<keyword evidence="2" id="KW-0285">Flavoprotein</keyword>
<evidence type="ECO:0000256" key="3">
    <source>
        <dbReference type="ARBA" id="ARBA00023002"/>
    </source>
</evidence>
<keyword evidence="4" id="KW-0503">Monooxygenase</keyword>
<dbReference type="AlphaFoldDB" id="M2XTB1"/>
<comment type="caution">
    <text evidence="6">The sequence shown here is derived from an EMBL/GenBank/DDBJ whole genome shotgun (WGS) entry which is preliminary data.</text>
</comment>
<protein>
    <submittedName>
        <fullName evidence="6">Luciferase family protein</fullName>
    </submittedName>
</protein>
<gene>
    <name evidence="6" type="ORF">G352_13030</name>
</gene>
<dbReference type="PATRIC" id="fig|1278076.4.peg.2700"/>
<evidence type="ECO:0000259" key="5">
    <source>
        <dbReference type="Pfam" id="PF00296"/>
    </source>
</evidence>